<dbReference type="SUPFAM" id="SSF48264">
    <property type="entry name" value="Cytochrome P450"/>
    <property type="match status" value="1"/>
</dbReference>
<evidence type="ECO:0000256" key="1">
    <source>
        <dbReference type="ARBA" id="ARBA00001971"/>
    </source>
</evidence>
<dbReference type="GO" id="GO:0020037">
    <property type="term" value="F:heme binding"/>
    <property type="evidence" value="ECO:0007669"/>
    <property type="project" value="InterPro"/>
</dbReference>
<reference evidence="13" key="2">
    <citation type="submission" date="2021-10" db="EMBL/GenBank/DDBJ databases">
        <title>Phylogenomics reveals ancestral predisposition of the termite-cultivated fungus Termitomyces towards a domesticated lifestyle.</title>
        <authorList>
            <person name="Auxier B."/>
            <person name="Grum-Grzhimaylo A."/>
            <person name="Cardenas M.E."/>
            <person name="Lodge J.D."/>
            <person name="Laessoe T."/>
            <person name="Pedersen O."/>
            <person name="Smith M.E."/>
            <person name="Kuyper T.W."/>
            <person name="Franco-Molano E.A."/>
            <person name="Baroni T.J."/>
            <person name="Aanen D.K."/>
        </authorList>
    </citation>
    <scope>NUCLEOTIDE SEQUENCE</scope>
    <source>
        <strain evidence="13">D49</strain>
    </source>
</reference>
<dbReference type="PANTHER" id="PTHR24305:SF166">
    <property type="entry name" value="CYTOCHROME P450 12A4, MITOCHONDRIAL-RELATED"/>
    <property type="match status" value="1"/>
</dbReference>
<keyword evidence="11" id="KW-0503">Monooxygenase</keyword>
<dbReference type="Pfam" id="PF00067">
    <property type="entry name" value="p450"/>
    <property type="match status" value="1"/>
</dbReference>
<protein>
    <recommendedName>
        <fullName evidence="15">Cytochrome P450</fullName>
    </recommendedName>
</protein>
<keyword evidence="7" id="KW-0479">Metal-binding</keyword>
<keyword evidence="9" id="KW-0560">Oxidoreductase</keyword>
<evidence type="ECO:0000256" key="8">
    <source>
        <dbReference type="ARBA" id="ARBA00022989"/>
    </source>
</evidence>
<dbReference type="Gene3D" id="1.10.630.10">
    <property type="entry name" value="Cytochrome P450"/>
    <property type="match status" value="1"/>
</dbReference>
<gene>
    <name evidence="13" type="ORF">H0H81_009209</name>
</gene>
<proteinExistence type="inferred from homology"/>
<keyword evidence="14" id="KW-1185">Reference proteome</keyword>
<sequence length="135" mass="15053">VQEKLRDEILEALKIHGDSIPYGDLVELPFLDAVCRETLRLHPPVPGAFRVAREDASVPLMTPVKGIDGREMHSILIPKGTTIFMSILNANRDPALWGPDAHEWKPERWLSPLPQALNEARMPGIYSNLSVLDGI</sequence>
<dbReference type="GO" id="GO:0016705">
    <property type="term" value="F:oxidoreductase activity, acting on paired donors, with incorporation or reduction of molecular oxygen"/>
    <property type="evidence" value="ECO:0007669"/>
    <property type="project" value="InterPro"/>
</dbReference>
<dbReference type="InterPro" id="IPR050121">
    <property type="entry name" value="Cytochrome_P450_monoxygenase"/>
</dbReference>
<evidence type="ECO:0000256" key="10">
    <source>
        <dbReference type="ARBA" id="ARBA00023004"/>
    </source>
</evidence>
<dbReference type="AlphaFoldDB" id="A0A9P7FTP2"/>
<name>A0A9P7FTP2_9AGAR</name>
<evidence type="ECO:0000313" key="13">
    <source>
        <dbReference type="EMBL" id="KAG5636063.1"/>
    </source>
</evidence>
<dbReference type="GO" id="GO:0016020">
    <property type="term" value="C:membrane"/>
    <property type="evidence" value="ECO:0007669"/>
    <property type="project" value="UniProtKB-SubCell"/>
</dbReference>
<dbReference type="GO" id="GO:0005506">
    <property type="term" value="F:iron ion binding"/>
    <property type="evidence" value="ECO:0007669"/>
    <property type="project" value="InterPro"/>
</dbReference>
<comment type="subcellular location">
    <subcellularLocation>
        <location evidence="2">Membrane</location>
    </subcellularLocation>
</comment>
<dbReference type="InterPro" id="IPR036396">
    <property type="entry name" value="Cyt_P450_sf"/>
</dbReference>
<evidence type="ECO:0000256" key="7">
    <source>
        <dbReference type="ARBA" id="ARBA00022723"/>
    </source>
</evidence>
<evidence type="ECO:0000256" key="5">
    <source>
        <dbReference type="ARBA" id="ARBA00022617"/>
    </source>
</evidence>
<dbReference type="EMBL" id="JABCKI010005980">
    <property type="protein sequence ID" value="KAG5636063.1"/>
    <property type="molecule type" value="Genomic_DNA"/>
</dbReference>
<comment type="similarity">
    <text evidence="4">Belongs to the cytochrome P450 family.</text>
</comment>
<evidence type="ECO:0000256" key="4">
    <source>
        <dbReference type="ARBA" id="ARBA00010617"/>
    </source>
</evidence>
<dbReference type="GO" id="GO:0004497">
    <property type="term" value="F:monooxygenase activity"/>
    <property type="evidence" value="ECO:0007669"/>
    <property type="project" value="UniProtKB-KW"/>
</dbReference>
<keyword evidence="5" id="KW-0349">Heme</keyword>
<keyword evidence="6" id="KW-0812">Transmembrane</keyword>
<evidence type="ECO:0000256" key="6">
    <source>
        <dbReference type="ARBA" id="ARBA00022692"/>
    </source>
</evidence>
<evidence type="ECO:0000313" key="14">
    <source>
        <dbReference type="Proteomes" id="UP000717328"/>
    </source>
</evidence>
<dbReference type="OrthoDB" id="1470350at2759"/>
<evidence type="ECO:0008006" key="15">
    <source>
        <dbReference type="Google" id="ProtNLM"/>
    </source>
</evidence>
<accession>A0A9P7FTP2</accession>
<keyword evidence="8" id="KW-1133">Transmembrane helix</keyword>
<evidence type="ECO:0000256" key="11">
    <source>
        <dbReference type="ARBA" id="ARBA00023033"/>
    </source>
</evidence>
<evidence type="ECO:0000256" key="2">
    <source>
        <dbReference type="ARBA" id="ARBA00004370"/>
    </source>
</evidence>
<dbReference type="PANTHER" id="PTHR24305">
    <property type="entry name" value="CYTOCHROME P450"/>
    <property type="match status" value="1"/>
</dbReference>
<evidence type="ECO:0000256" key="3">
    <source>
        <dbReference type="ARBA" id="ARBA00004721"/>
    </source>
</evidence>
<evidence type="ECO:0000256" key="9">
    <source>
        <dbReference type="ARBA" id="ARBA00023002"/>
    </source>
</evidence>
<keyword evidence="12" id="KW-0472">Membrane</keyword>
<keyword evidence="10" id="KW-0408">Iron</keyword>
<comment type="caution">
    <text evidence="13">The sequence shown here is derived from an EMBL/GenBank/DDBJ whole genome shotgun (WGS) entry which is preliminary data.</text>
</comment>
<reference evidence="13" key="1">
    <citation type="submission" date="2021-02" db="EMBL/GenBank/DDBJ databases">
        <authorList>
            <person name="Nieuwenhuis M."/>
            <person name="Van De Peppel L.J.J."/>
        </authorList>
    </citation>
    <scope>NUCLEOTIDE SEQUENCE</scope>
    <source>
        <strain evidence="13">D49</strain>
    </source>
</reference>
<dbReference type="InterPro" id="IPR001128">
    <property type="entry name" value="Cyt_P450"/>
</dbReference>
<dbReference type="Proteomes" id="UP000717328">
    <property type="component" value="Unassembled WGS sequence"/>
</dbReference>
<comment type="pathway">
    <text evidence="3">Secondary metabolite biosynthesis; terpenoid biosynthesis.</text>
</comment>
<evidence type="ECO:0000256" key="12">
    <source>
        <dbReference type="ARBA" id="ARBA00023136"/>
    </source>
</evidence>
<comment type="cofactor">
    <cofactor evidence="1">
        <name>heme</name>
        <dbReference type="ChEBI" id="CHEBI:30413"/>
    </cofactor>
</comment>
<feature type="non-terminal residue" evidence="13">
    <location>
        <position position="1"/>
    </location>
</feature>
<organism evidence="13 14">
    <name type="scientific">Sphagnurus paluster</name>
    <dbReference type="NCBI Taxonomy" id="117069"/>
    <lineage>
        <taxon>Eukaryota</taxon>
        <taxon>Fungi</taxon>
        <taxon>Dikarya</taxon>
        <taxon>Basidiomycota</taxon>
        <taxon>Agaricomycotina</taxon>
        <taxon>Agaricomycetes</taxon>
        <taxon>Agaricomycetidae</taxon>
        <taxon>Agaricales</taxon>
        <taxon>Tricholomatineae</taxon>
        <taxon>Lyophyllaceae</taxon>
        <taxon>Sphagnurus</taxon>
    </lineage>
</organism>